<keyword evidence="4" id="KW-0274">FAD</keyword>
<evidence type="ECO:0000256" key="6">
    <source>
        <dbReference type="ARBA" id="ARBA00023002"/>
    </source>
</evidence>
<evidence type="ECO:0000256" key="5">
    <source>
        <dbReference type="ARBA" id="ARBA00022857"/>
    </source>
</evidence>
<dbReference type="PANTHER" id="PTHR43098">
    <property type="entry name" value="L-ORNITHINE N(5)-MONOOXYGENASE-RELATED"/>
    <property type="match status" value="1"/>
</dbReference>
<evidence type="ECO:0000313" key="8">
    <source>
        <dbReference type="EMBL" id="MBB3009881.1"/>
    </source>
</evidence>
<evidence type="ECO:0000256" key="3">
    <source>
        <dbReference type="ARBA" id="ARBA00022630"/>
    </source>
</evidence>
<dbReference type="GO" id="GO:0018667">
    <property type="term" value="F:cyclohexanone monooxygenase activity"/>
    <property type="evidence" value="ECO:0007669"/>
    <property type="project" value="UniProtKB-EC"/>
</dbReference>
<dbReference type="InterPro" id="IPR000960">
    <property type="entry name" value="Flavin_mOase"/>
</dbReference>
<accession>A0A7W4VE34</accession>
<proteinExistence type="inferred from homology"/>
<dbReference type="PRINTS" id="PR00370">
    <property type="entry name" value="FMOXYGENASE"/>
</dbReference>
<dbReference type="EC" id="1.14.13.22" evidence="8"/>
<organism evidence="8 9">
    <name type="scientific">Cupriavidus alkaliphilus</name>
    <dbReference type="NCBI Taxonomy" id="942866"/>
    <lineage>
        <taxon>Bacteria</taxon>
        <taxon>Pseudomonadati</taxon>
        <taxon>Pseudomonadota</taxon>
        <taxon>Betaproteobacteria</taxon>
        <taxon>Burkholderiales</taxon>
        <taxon>Burkholderiaceae</taxon>
        <taxon>Cupriavidus</taxon>
    </lineage>
</organism>
<sequence length="572" mass="63303">MSLLRKREVLPAVSDRFEKDVVIVGAGFSGLYALHKLRGLGLDAIAFERGADVGGTWYWNRYPGARCDIESADYSFSFSDTLQQAWRWSERFATQPEILEYVNHVADRFDLRRDIQFDTQVVRASYDEAARRWQVLTDKGQLVSARYFIVATGCLSVGNVPDIKGRDTFAGPSYHTGDWPHEGVDFTGKRVAVVGTGSSAIQSIPLIAQQAERLYVFQRTPNFSLPARNQPITDGQDREIKAGYAQRRRTARYNSGGVNRIDPTVGALQVSPEEREAEYERKWQEGGLNFASTFMDLRVDAEANETAAEFVRRKIRGIVRDPGIAERLVPKGYPLAAKRPCVDTGYYETFNRDNVTLVDLQASPIVEIAHSGVVTSDAAYEVDAIVFATGFDAMTGAIHAIDIVGRGGLPLRRHWEAGPRTYLGLSSAGYPNLFLVASVGSPSVLSNMMTSIEQHVDWIGTCIETMRATGADTIEVMPSAEQAWVEHLNTLANATLFPRGTSWYMGANIPGKPRLFMPYAGGVGRYRQLCERIEARGYPGFRFGRPDADHATDSPASSPAAPFDIDALYIKD</sequence>
<protein>
    <submittedName>
        <fullName evidence="8">Cyclohexanone monooxygenase</fullName>
        <ecNumber evidence="8">1.14.13.22</ecNumber>
    </submittedName>
</protein>
<dbReference type="RefSeq" id="WP_183300261.1">
    <property type="nucleotide sequence ID" value="NZ_JACHWF010000006.1"/>
</dbReference>
<evidence type="ECO:0000313" key="9">
    <source>
        <dbReference type="Proteomes" id="UP000578036"/>
    </source>
</evidence>
<evidence type="ECO:0000256" key="2">
    <source>
        <dbReference type="ARBA" id="ARBA00010139"/>
    </source>
</evidence>
<keyword evidence="3" id="KW-0285">Flavoprotein</keyword>
<dbReference type="AlphaFoldDB" id="A0A7W4VE34"/>
<dbReference type="GO" id="GO:0050660">
    <property type="term" value="F:flavin adenine dinucleotide binding"/>
    <property type="evidence" value="ECO:0007669"/>
    <property type="project" value="InterPro"/>
</dbReference>
<dbReference type="EMBL" id="JACHWF010000006">
    <property type="protein sequence ID" value="MBB3009881.1"/>
    <property type="molecule type" value="Genomic_DNA"/>
</dbReference>
<reference evidence="8 9" key="1">
    <citation type="submission" date="2020-08" db="EMBL/GenBank/DDBJ databases">
        <title>Genomic Encyclopedia of Type Strains, Phase IV (KMG-V): Genome sequencing to study the core and pangenomes of soil and plant-associated prokaryotes.</title>
        <authorList>
            <person name="Whitman W."/>
        </authorList>
    </citation>
    <scope>NUCLEOTIDE SEQUENCE [LARGE SCALE GENOMIC DNA]</scope>
    <source>
        <strain evidence="8 9">SLV-2362</strain>
    </source>
</reference>
<evidence type="ECO:0000256" key="7">
    <source>
        <dbReference type="ARBA" id="ARBA00023033"/>
    </source>
</evidence>
<dbReference type="Pfam" id="PF00743">
    <property type="entry name" value="FMO-like"/>
    <property type="match status" value="1"/>
</dbReference>
<dbReference type="GO" id="GO:0004499">
    <property type="term" value="F:N,N-dimethylaniline monooxygenase activity"/>
    <property type="evidence" value="ECO:0007669"/>
    <property type="project" value="InterPro"/>
</dbReference>
<comment type="cofactor">
    <cofactor evidence="1">
        <name>FAD</name>
        <dbReference type="ChEBI" id="CHEBI:57692"/>
    </cofactor>
</comment>
<name>A0A7W4VE34_9BURK</name>
<comment type="similarity">
    <text evidence="2">Belongs to the FAD-binding monooxygenase family.</text>
</comment>
<keyword evidence="6 8" id="KW-0560">Oxidoreductase</keyword>
<dbReference type="Proteomes" id="UP000578036">
    <property type="component" value="Unassembled WGS sequence"/>
</dbReference>
<dbReference type="Gene3D" id="3.50.50.60">
    <property type="entry name" value="FAD/NAD(P)-binding domain"/>
    <property type="match status" value="3"/>
</dbReference>
<evidence type="ECO:0000256" key="1">
    <source>
        <dbReference type="ARBA" id="ARBA00001974"/>
    </source>
</evidence>
<keyword evidence="5" id="KW-0521">NADP</keyword>
<dbReference type="InterPro" id="IPR020946">
    <property type="entry name" value="Flavin_mOase-like"/>
</dbReference>
<evidence type="ECO:0000256" key="4">
    <source>
        <dbReference type="ARBA" id="ARBA00022827"/>
    </source>
</evidence>
<gene>
    <name evidence="8" type="ORF">FHX61_004557</name>
</gene>
<dbReference type="InterPro" id="IPR050775">
    <property type="entry name" value="FAD-binding_Monooxygenases"/>
</dbReference>
<dbReference type="InterPro" id="IPR036188">
    <property type="entry name" value="FAD/NAD-bd_sf"/>
</dbReference>
<keyword evidence="7 8" id="KW-0503">Monooxygenase</keyword>
<dbReference type="SUPFAM" id="SSF51905">
    <property type="entry name" value="FAD/NAD(P)-binding domain"/>
    <property type="match status" value="2"/>
</dbReference>
<dbReference type="GO" id="GO:0050661">
    <property type="term" value="F:NADP binding"/>
    <property type="evidence" value="ECO:0007669"/>
    <property type="project" value="InterPro"/>
</dbReference>
<comment type="caution">
    <text evidence="8">The sequence shown here is derived from an EMBL/GenBank/DDBJ whole genome shotgun (WGS) entry which is preliminary data.</text>
</comment>
<keyword evidence="9" id="KW-1185">Reference proteome</keyword>
<dbReference type="PANTHER" id="PTHR43098:SF3">
    <property type="entry name" value="L-ORNITHINE N(5)-MONOOXYGENASE-RELATED"/>
    <property type="match status" value="1"/>
</dbReference>